<accession>A0A9P6WLF4</accession>
<evidence type="ECO:0000256" key="1">
    <source>
        <dbReference type="SAM" id="MobiDB-lite"/>
    </source>
</evidence>
<dbReference type="AlphaFoldDB" id="A0A9P6WLF4"/>
<comment type="caution">
    <text evidence="2">The sequence shown here is derived from an EMBL/GenBank/DDBJ whole genome shotgun (WGS) entry which is preliminary data.</text>
</comment>
<gene>
    <name evidence="2" type="ORF">C6P40_001265</name>
</gene>
<keyword evidence="3" id="KW-1185">Reference proteome</keyword>
<feature type="compositionally biased region" description="Basic and acidic residues" evidence="1">
    <location>
        <begin position="32"/>
        <end position="82"/>
    </location>
</feature>
<feature type="non-terminal residue" evidence="2">
    <location>
        <position position="82"/>
    </location>
</feature>
<name>A0A9P6WLF4_9ASCO</name>
<evidence type="ECO:0000313" key="2">
    <source>
        <dbReference type="EMBL" id="KAG0688213.1"/>
    </source>
</evidence>
<evidence type="ECO:0000313" key="3">
    <source>
        <dbReference type="Proteomes" id="UP000697127"/>
    </source>
</evidence>
<protein>
    <submittedName>
        <fullName evidence="2">Uncharacterized protein</fullName>
    </submittedName>
</protein>
<dbReference type="EMBL" id="PUHW01000171">
    <property type="protein sequence ID" value="KAG0688213.1"/>
    <property type="molecule type" value="Genomic_DNA"/>
</dbReference>
<organism evidence="2 3">
    <name type="scientific">Pichia californica</name>
    <dbReference type="NCBI Taxonomy" id="460514"/>
    <lineage>
        <taxon>Eukaryota</taxon>
        <taxon>Fungi</taxon>
        <taxon>Dikarya</taxon>
        <taxon>Ascomycota</taxon>
        <taxon>Saccharomycotina</taxon>
        <taxon>Pichiomycetes</taxon>
        <taxon>Pichiales</taxon>
        <taxon>Pichiaceae</taxon>
        <taxon>Pichia</taxon>
    </lineage>
</organism>
<feature type="compositionally biased region" description="Basic and acidic residues" evidence="1">
    <location>
        <begin position="1"/>
        <end position="12"/>
    </location>
</feature>
<proteinExistence type="predicted"/>
<sequence>MVKTPEKRKGDKNLGTVSPSIKKQKKTSTKKITLDPKKKSKLKADLESDSKLNQKDDENTDKMVEELDDKYSDVTDLLEKDT</sequence>
<feature type="region of interest" description="Disordered" evidence="1">
    <location>
        <begin position="1"/>
        <end position="82"/>
    </location>
</feature>
<dbReference type="Proteomes" id="UP000697127">
    <property type="component" value="Unassembled WGS sequence"/>
</dbReference>
<reference evidence="2" key="1">
    <citation type="submission" date="2020-11" db="EMBL/GenBank/DDBJ databases">
        <title>Kefir isolates.</title>
        <authorList>
            <person name="Marcisauskas S."/>
            <person name="Kim Y."/>
            <person name="Blasche S."/>
        </authorList>
    </citation>
    <scope>NUCLEOTIDE SEQUENCE</scope>
    <source>
        <strain evidence="2">Olga-1</strain>
    </source>
</reference>